<sequence>MEDWTDAKLHNHHDIHEEDEQKEEPIRPLEMPMHEPVAVEPPLSIRLPPTQPSIAKNGLHILSEVFRLGHHYSRSPSLLDVVLIAIDFENINTIKSGISLKDNCQVGLAILDTREIYRVSPSRLIVTHNMATGSPSYLMKASRKFIFGETITIRPSYMAGRIQSLIITPSSECGFCRSWNPQRPSGFTSSRLPVPRTSLGGARHF</sequence>
<evidence type="ECO:0000256" key="1">
    <source>
        <dbReference type="SAM" id="MobiDB-lite"/>
    </source>
</evidence>
<dbReference type="GeneID" id="85316382"/>
<feature type="compositionally biased region" description="Basic and acidic residues" evidence="1">
    <location>
        <begin position="1"/>
        <end position="16"/>
    </location>
</feature>
<accession>A0AAJ0C1F1</accession>
<reference evidence="2" key="1">
    <citation type="submission" date="2023-06" db="EMBL/GenBank/DDBJ databases">
        <title>Genome-scale phylogeny and comparative genomics of the fungal order Sordariales.</title>
        <authorList>
            <consortium name="Lawrence Berkeley National Laboratory"/>
            <person name="Hensen N."/>
            <person name="Bonometti L."/>
            <person name="Westerberg I."/>
            <person name="Brannstrom I.O."/>
            <person name="Guillou S."/>
            <person name="Cros-Aarteil S."/>
            <person name="Calhoun S."/>
            <person name="Haridas S."/>
            <person name="Kuo A."/>
            <person name="Mondo S."/>
            <person name="Pangilinan J."/>
            <person name="Riley R."/>
            <person name="Labutti K."/>
            <person name="Andreopoulos B."/>
            <person name="Lipzen A."/>
            <person name="Chen C."/>
            <person name="Yanf M."/>
            <person name="Daum C."/>
            <person name="Ng V."/>
            <person name="Clum A."/>
            <person name="Steindorff A."/>
            <person name="Ohm R."/>
            <person name="Martin F."/>
            <person name="Silar P."/>
            <person name="Natvig D."/>
            <person name="Lalanne C."/>
            <person name="Gautier V."/>
            <person name="Ament-Velasquez S.L."/>
            <person name="Kruys A."/>
            <person name="Hutchinson M.I."/>
            <person name="Powell A.J."/>
            <person name="Barry K."/>
            <person name="Miller A.N."/>
            <person name="Grigoriev I.V."/>
            <person name="Debuchy R."/>
            <person name="Gladieux P."/>
            <person name="Thoren M.H."/>
            <person name="Johannesson H."/>
        </authorList>
    </citation>
    <scope>NUCLEOTIDE SEQUENCE</scope>
    <source>
        <strain evidence="2">8032-3</strain>
    </source>
</reference>
<proteinExistence type="predicted"/>
<feature type="region of interest" description="Disordered" evidence="1">
    <location>
        <begin position="185"/>
        <end position="205"/>
    </location>
</feature>
<name>A0AAJ0C1F1_9PEZI</name>
<dbReference type="Proteomes" id="UP001244011">
    <property type="component" value="Unassembled WGS sequence"/>
</dbReference>
<dbReference type="AlphaFoldDB" id="A0AAJ0C1F1"/>
<protein>
    <submittedName>
        <fullName evidence="2">Uncharacterized protein</fullName>
    </submittedName>
</protein>
<evidence type="ECO:0000313" key="3">
    <source>
        <dbReference type="Proteomes" id="UP001244011"/>
    </source>
</evidence>
<feature type="region of interest" description="Disordered" evidence="1">
    <location>
        <begin position="1"/>
        <end position="27"/>
    </location>
</feature>
<evidence type="ECO:0000313" key="2">
    <source>
        <dbReference type="EMBL" id="KAK1766912.1"/>
    </source>
</evidence>
<dbReference type="EMBL" id="MU839010">
    <property type="protein sequence ID" value="KAK1766912.1"/>
    <property type="molecule type" value="Genomic_DNA"/>
</dbReference>
<keyword evidence="3" id="KW-1185">Reference proteome</keyword>
<dbReference type="RefSeq" id="XP_060283125.1">
    <property type="nucleotide sequence ID" value="XM_060433195.1"/>
</dbReference>
<gene>
    <name evidence="2" type="ORF">QBC33DRAFT_93341</name>
</gene>
<organism evidence="2 3">
    <name type="scientific">Phialemonium atrogriseum</name>
    <dbReference type="NCBI Taxonomy" id="1093897"/>
    <lineage>
        <taxon>Eukaryota</taxon>
        <taxon>Fungi</taxon>
        <taxon>Dikarya</taxon>
        <taxon>Ascomycota</taxon>
        <taxon>Pezizomycotina</taxon>
        <taxon>Sordariomycetes</taxon>
        <taxon>Sordariomycetidae</taxon>
        <taxon>Cephalothecales</taxon>
        <taxon>Cephalothecaceae</taxon>
        <taxon>Phialemonium</taxon>
    </lineage>
</organism>
<comment type="caution">
    <text evidence="2">The sequence shown here is derived from an EMBL/GenBank/DDBJ whole genome shotgun (WGS) entry which is preliminary data.</text>
</comment>